<keyword evidence="2" id="KW-1185">Reference proteome</keyword>
<proteinExistence type="predicted"/>
<evidence type="ECO:0000313" key="1">
    <source>
        <dbReference type="EMBL" id="EAT13595.1"/>
    </source>
</evidence>
<reference evidence="1 2" key="1">
    <citation type="submission" date="2006-03" db="EMBL/GenBank/DDBJ databases">
        <authorList>
            <person name="Pinhassi J."/>
            <person name="Pedros-Alio C."/>
            <person name="Ferriera S."/>
            <person name="Johnson J."/>
            <person name="Kravitz S."/>
            <person name="Halpern A."/>
            <person name="Remington K."/>
            <person name="Beeson K."/>
            <person name="Tran B."/>
            <person name="Rogers Y.-H."/>
            <person name="Friedman R."/>
            <person name="Venter J.C."/>
        </authorList>
    </citation>
    <scope>NUCLEOTIDE SEQUENCE [LARGE SCALE GENOMIC DNA]</scope>
    <source>
        <strain evidence="1 2">RED65</strain>
    </source>
</reference>
<dbReference type="EMBL" id="AAQH01000001">
    <property type="protein sequence ID" value="EAT13595.1"/>
    <property type="molecule type" value="Genomic_DNA"/>
</dbReference>
<dbReference type="RefSeq" id="WP_007017016.1">
    <property type="nucleotide sequence ID" value="NZ_CH724113.1"/>
</dbReference>
<name>Q1N6J7_9GAMM</name>
<gene>
    <name evidence="1" type="ORF">RED65_09394</name>
</gene>
<organism evidence="1 2">
    <name type="scientific">Bermanella marisrubri</name>
    <dbReference type="NCBI Taxonomy" id="207949"/>
    <lineage>
        <taxon>Bacteria</taxon>
        <taxon>Pseudomonadati</taxon>
        <taxon>Pseudomonadota</taxon>
        <taxon>Gammaproteobacteria</taxon>
        <taxon>Oceanospirillales</taxon>
        <taxon>Oceanospirillaceae</taxon>
        <taxon>Bermanella</taxon>
    </lineage>
</organism>
<protein>
    <submittedName>
        <fullName evidence="1">Uncharacterized protein</fullName>
    </submittedName>
</protein>
<dbReference type="AlphaFoldDB" id="Q1N6J7"/>
<dbReference type="OrthoDB" id="5518417at2"/>
<comment type="caution">
    <text evidence="1">The sequence shown here is derived from an EMBL/GenBank/DDBJ whole genome shotgun (WGS) entry which is preliminary data.</text>
</comment>
<dbReference type="Proteomes" id="UP000004263">
    <property type="component" value="Unassembled WGS sequence"/>
</dbReference>
<dbReference type="HOGENOM" id="CLU_1168853_0_0_6"/>
<evidence type="ECO:0000313" key="2">
    <source>
        <dbReference type="Proteomes" id="UP000004263"/>
    </source>
</evidence>
<accession>Q1N6J7</accession>
<dbReference type="STRING" id="207949.RED65_09394"/>
<sequence length="237" mass="27270">MTCRLCKRDCQLKNSHIIPEFLYRSLYDEKHRFYRISVEESEKSTFIQKGVREYLLCGDCEQRLSKYERYASTVLQGGVELTVSRDGNLIHIEGIDYVKFKLFSLSILWRSSISSLDIFKQVSLGPHEEKLRKMILAEDAGRDCEYPFIMSPITHEGALQKDLIIQPTKTKLEGHVVYRFTFGGIFWVFVVSGHRIPSVVVSASISTNGKLTMLPREITEMKYISNMATELARKGKV</sequence>